<dbReference type="HOGENOM" id="CLU_092618_0_1_9"/>
<dbReference type="GeneID" id="93643302"/>
<dbReference type="Proteomes" id="UP000031829">
    <property type="component" value="Chromosome"/>
</dbReference>
<dbReference type="PANTHER" id="PTHR37816:SF3">
    <property type="entry name" value="MODULATES DNA TOPOLOGY"/>
    <property type="match status" value="1"/>
</dbReference>
<dbReference type="Gene3D" id="3.40.50.300">
    <property type="entry name" value="P-loop containing nucleotide triphosphate hydrolases"/>
    <property type="match status" value="1"/>
</dbReference>
<dbReference type="InterPro" id="IPR052922">
    <property type="entry name" value="Cytidylate_Kinase-2"/>
</dbReference>
<dbReference type="KEGG" id="bmeg:BG04_5354"/>
<dbReference type="InterPro" id="IPR027417">
    <property type="entry name" value="P-loop_NTPase"/>
</dbReference>
<dbReference type="SUPFAM" id="SSF52540">
    <property type="entry name" value="P-loop containing nucleoside triphosphate hydrolases"/>
    <property type="match status" value="1"/>
</dbReference>
<evidence type="ECO:0000313" key="2">
    <source>
        <dbReference type="Proteomes" id="UP000031829"/>
    </source>
</evidence>
<reference evidence="1 2" key="1">
    <citation type="journal article" date="2015" name="Genome Announc.">
        <title>Complete genome sequences for 35 biothreat assay-relevant bacillus species.</title>
        <authorList>
            <person name="Johnson S.L."/>
            <person name="Daligault H.E."/>
            <person name="Davenport K.W."/>
            <person name="Jaissle J."/>
            <person name="Frey K.G."/>
            <person name="Ladner J.T."/>
            <person name="Broomall S.M."/>
            <person name="Bishop-Lilly K.A."/>
            <person name="Bruce D.C."/>
            <person name="Gibbons H.S."/>
            <person name="Coyne S.R."/>
            <person name="Lo C.C."/>
            <person name="Meincke L."/>
            <person name="Munk A.C."/>
            <person name="Koroleva G.I."/>
            <person name="Rosenzweig C.N."/>
            <person name="Palacios G.F."/>
            <person name="Redden C.L."/>
            <person name="Minogue T.D."/>
            <person name="Chain P.S."/>
        </authorList>
    </citation>
    <scope>NUCLEOTIDE SEQUENCE [LARGE SCALE GENOMIC DNA]</scope>
    <source>
        <strain evidence="2">ATCC 14581 / DSM 32 / JCM 2506 / NBRC 15308 / NCIMB 9376 / NCTC 10342 / NRRL B-14308 / VKM B-512</strain>
    </source>
</reference>
<dbReference type="RefSeq" id="WP_034651079.1">
    <property type="nucleotide sequence ID" value="NZ_BCVB01000011.1"/>
</dbReference>
<gene>
    <name evidence="1" type="ORF">BG04_5354</name>
</gene>
<evidence type="ECO:0000313" key="1">
    <source>
        <dbReference type="EMBL" id="AJI23744.1"/>
    </source>
</evidence>
<name>A0A0B6AV38_PRIM2</name>
<dbReference type="AlphaFoldDB" id="A0A0B6AV38"/>
<proteinExistence type="predicted"/>
<accession>A0A0B6AV38</accession>
<sequence>MKRVLVMGVSPGVGKSTFAKKLGEKLDLEVYHLDSLYWQPGWKERDNDSFRELQEQIVKKDSWIIDGNYSNSYDLRVKRADTIIYLELPLIVCVYRVIKRRIVYARKMREDMAKGCPEKVDWSFFTFILTTYRERQKKMRNRFKKLKNDEDCKIFMLMNRKDIENYIQNL</sequence>
<dbReference type="EMBL" id="CP009920">
    <property type="protein sequence ID" value="AJI23744.1"/>
    <property type="molecule type" value="Genomic_DNA"/>
</dbReference>
<dbReference type="PANTHER" id="PTHR37816">
    <property type="entry name" value="YALI0E33011P"/>
    <property type="match status" value="1"/>
</dbReference>
<protein>
    <submittedName>
        <fullName evidence="1">AAA domain protein</fullName>
    </submittedName>
</protein>
<organism evidence="1 2">
    <name type="scientific">Priestia megaterium (strain ATCC 14581 / DSM 32 / CCUG 1817 / JCM 2506 / NBRC 15308 / NCIMB 9376 / NCTC 10342 / NRRL B-14308 / VKM B-512 / Ford 19)</name>
    <name type="common">Bacillus megaterium</name>
    <dbReference type="NCBI Taxonomy" id="1348623"/>
    <lineage>
        <taxon>Bacteria</taxon>
        <taxon>Bacillati</taxon>
        <taxon>Bacillota</taxon>
        <taxon>Bacilli</taxon>
        <taxon>Bacillales</taxon>
        <taxon>Bacillaceae</taxon>
        <taxon>Priestia</taxon>
    </lineage>
</organism>